<feature type="non-terminal residue" evidence="1">
    <location>
        <position position="137"/>
    </location>
</feature>
<feature type="non-terminal residue" evidence="1">
    <location>
        <position position="1"/>
    </location>
</feature>
<sequence>LALQHFGHKTRAKGPFRDYVCPVLSNLKSCTSYTRCQKLDGQTPCWSKMQTQIARHFKSIRSRGYIRRNDDSMSRESEAWPQSKECWLRQCAKQTMRTYYCREAFLKGLKEMLSGSTVAKEGTSQEIAGPLGKGLLE</sequence>
<dbReference type="EMBL" id="DQ155001">
    <property type="protein sequence ID" value="AAZ91527.1"/>
    <property type="molecule type" value="Genomic_DNA"/>
</dbReference>
<evidence type="ECO:0000313" key="1">
    <source>
        <dbReference type="EMBL" id="AAZ91527.1"/>
    </source>
</evidence>
<accession>Q3S7X9</accession>
<reference evidence="1" key="1">
    <citation type="submission" date="2005-08" db="EMBL/GenBank/DDBJ databases">
        <title>Genomic Diversity of HIV-1 subtypes in Northern Kenya.</title>
        <authorList>
            <person name="Khamadi S.A."/>
            <person name="Ochieng W."/>
            <person name="Lihana R.W."/>
            <person name="Kiptoo M.K."/>
            <person name="Kinyua J.G."/>
            <person name="Lagat N."/>
            <person name="Muriuki J."/>
            <person name="Mwangi J."/>
            <person name="Pelle R."/>
            <person name="Muigai A."/>
            <person name="Carter J."/>
            <person name="Yamada R."/>
            <person name="Mpoke S."/>
        </authorList>
    </citation>
    <scope>NUCLEOTIDE SEQUENCE</scope>
    <source>
        <strain evidence="1">MYDH018</strain>
    </source>
</reference>
<gene>
    <name evidence="1" type="primary">gag</name>
</gene>
<organism evidence="1">
    <name type="scientific">Human immunodeficiency virus type 1</name>
    <name type="common">HIV-1</name>
    <dbReference type="NCBI Taxonomy" id="11676"/>
    <lineage>
        <taxon>Viruses</taxon>
        <taxon>Riboviria</taxon>
        <taxon>Pararnavirae</taxon>
        <taxon>Artverviricota</taxon>
        <taxon>Revtraviricetes</taxon>
        <taxon>Ortervirales</taxon>
        <taxon>Retroviridae</taxon>
        <taxon>Orthoretrovirinae</taxon>
        <taxon>Lentivirus</taxon>
        <taxon>Lentivirus humimdef1</taxon>
    </lineage>
</organism>
<organismHost>
    <name type="scientific">Homo sapiens</name>
    <name type="common">Human</name>
    <dbReference type="NCBI Taxonomy" id="9606"/>
</organismHost>
<proteinExistence type="predicted"/>
<name>Q3S7X9_HV1</name>
<protein>
    <submittedName>
        <fullName evidence="1">Gag protein</fullName>
    </submittedName>
</protein>